<reference evidence="2 3" key="1">
    <citation type="submission" date="2016-10" db="EMBL/GenBank/DDBJ databases">
        <authorList>
            <person name="de Groot N.N."/>
        </authorList>
    </citation>
    <scope>NUCLEOTIDE SEQUENCE [LARGE SCALE GENOMIC DNA]</scope>
    <source>
        <strain evidence="2 3">DSM 28286</strain>
    </source>
</reference>
<dbReference type="STRING" id="1465490.SAMN05444277_113135"/>
<dbReference type="EMBL" id="FOXQ01000013">
    <property type="protein sequence ID" value="SFQ46654.1"/>
    <property type="molecule type" value="Genomic_DNA"/>
</dbReference>
<keyword evidence="1" id="KW-0812">Transmembrane</keyword>
<accession>A0A1I5YQT7</accession>
<proteinExistence type="predicted"/>
<sequence length="281" mass="31166">MNKFDSYITDYLYENREVALEKIGYIKIISFAGPDSRQASVDYIFDKKITTSTGLVEYISEKTGKNKSLVIADLESHLKGVREFINIGKPYEIPQIGFIKANNSGVYEFTPVSEINTKPVKTATQPLAQTSAKSSRTVVQIISLIIAIAILSGLGWQAYQALSKKTKEADMNTVASADTVSAADTGKTTDTTAQQPTGYSPDDSVNVRYIFEVTASGLRARTRTAQLKGFGNNALYDSFVNNSTKRYDLYILQKTKIADTLRIKDSLAKFFMRDITLKIEQ</sequence>
<protein>
    <recommendedName>
        <fullName evidence="4">CCDC81-like prokaryotic HU domain-containing protein</fullName>
    </recommendedName>
</protein>
<name>A0A1I5YQT7_9BACT</name>
<dbReference type="OrthoDB" id="660546at2"/>
<keyword evidence="1" id="KW-0472">Membrane</keyword>
<evidence type="ECO:0008006" key="4">
    <source>
        <dbReference type="Google" id="ProtNLM"/>
    </source>
</evidence>
<evidence type="ECO:0000313" key="3">
    <source>
        <dbReference type="Proteomes" id="UP000199031"/>
    </source>
</evidence>
<organism evidence="2 3">
    <name type="scientific">Parafilimonas terrae</name>
    <dbReference type="NCBI Taxonomy" id="1465490"/>
    <lineage>
        <taxon>Bacteria</taxon>
        <taxon>Pseudomonadati</taxon>
        <taxon>Bacteroidota</taxon>
        <taxon>Chitinophagia</taxon>
        <taxon>Chitinophagales</taxon>
        <taxon>Chitinophagaceae</taxon>
        <taxon>Parafilimonas</taxon>
    </lineage>
</organism>
<gene>
    <name evidence="2" type="ORF">SAMN05444277_113135</name>
</gene>
<feature type="transmembrane region" description="Helical" evidence="1">
    <location>
        <begin position="138"/>
        <end position="159"/>
    </location>
</feature>
<keyword evidence="3" id="KW-1185">Reference proteome</keyword>
<dbReference type="RefSeq" id="WP_090662009.1">
    <property type="nucleotide sequence ID" value="NZ_FOXQ01000013.1"/>
</dbReference>
<evidence type="ECO:0000313" key="2">
    <source>
        <dbReference type="EMBL" id="SFQ46654.1"/>
    </source>
</evidence>
<dbReference type="AlphaFoldDB" id="A0A1I5YQT7"/>
<dbReference type="Proteomes" id="UP000199031">
    <property type="component" value="Unassembled WGS sequence"/>
</dbReference>
<keyword evidence="1" id="KW-1133">Transmembrane helix</keyword>
<evidence type="ECO:0000256" key="1">
    <source>
        <dbReference type="SAM" id="Phobius"/>
    </source>
</evidence>